<proteinExistence type="predicted"/>
<name>A0A4T2BV14_9MICO</name>
<dbReference type="EMBL" id="QYRT01000022">
    <property type="protein sequence ID" value="TIH34969.1"/>
    <property type="molecule type" value="Genomic_DNA"/>
</dbReference>
<comment type="caution">
    <text evidence="1">The sequence shown here is derived from an EMBL/GenBank/DDBJ whole genome shotgun (WGS) entry which is preliminary data.</text>
</comment>
<sequence>MNVNLQDVTALYARIGAGYTVTKDAITFGADYADAKAIAIFNAINQYKIGEDKKAIGGQNFALAVPATPTVTPSANGGSIPATTAVPVKVAVRTGSNFSWGGSGIASSAGSATTGSGTTNSAVVTVPAVRGAVAYDWFVNGFWYTTTTVNTVTVTTIPTANATAPITNVSGLSTVYPTSVPTVDASASSLDFNGLIASLAGDYATSGYGLVTPGQGSPSGAKFLSLDGAPLTFSGGSVNEFDTLNQYIYDSVQLSPDRYMVSSQQSKTLSKAFLAAGTSSVYLEQGNGDGGRTNASLGGHLNTYFNAITGDRIEIEVNPNLPAGTIIATRDSIPFPNSNISNTMELRTQEDLTDWDYPAGRQSGAGGGPRYDGEVYSVETFINRAPVSMGVLQNITAS</sequence>
<gene>
    <name evidence="1" type="ORF">D4765_11795</name>
</gene>
<evidence type="ECO:0000313" key="1">
    <source>
        <dbReference type="EMBL" id="TIH34969.1"/>
    </source>
</evidence>
<dbReference type="Proteomes" id="UP000306192">
    <property type="component" value="Unassembled WGS sequence"/>
</dbReference>
<keyword evidence="2" id="KW-1185">Reference proteome</keyword>
<organism evidence="1 2">
    <name type="scientific">Subtercola vilae</name>
    <dbReference type="NCBI Taxonomy" id="2056433"/>
    <lineage>
        <taxon>Bacteria</taxon>
        <taxon>Bacillati</taxon>
        <taxon>Actinomycetota</taxon>
        <taxon>Actinomycetes</taxon>
        <taxon>Micrococcales</taxon>
        <taxon>Microbacteriaceae</taxon>
        <taxon>Subtercola</taxon>
    </lineage>
</organism>
<protein>
    <submittedName>
        <fullName evidence="1">Uncharacterized protein</fullName>
    </submittedName>
</protein>
<evidence type="ECO:0000313" key="2">
    <source>
        <dbReference type="Proteomes" id="UP000306192"/>
    </source>
</evidence>
<reference evidence="1 2" key="1">
    <citation type="journal article" date="2019" name="Microorganisms">
        <title>Systematic Affiliation and Genome Analysis of Subtercola vilae DB165(T) with Particular Emphasis on Cold Adaptation of an Isolate from a High-Altitude Cold Volcano Lake.</title>
        <authorList>
            <person name="Villalobos A.S."/>
            <person name="Wiese J."/>
            <person name="Imhoff J.F."/>
            <person name="Dorador C."/>
            <person name="Keller A."/>
            <person name="Hentschel U."/>
        </authorList>
    </citation>
    <scope>NUCLEOTIDE SEQUENCE [LARGE SCALE GENOMIC DNA]</scope>
    <source>
        <strain evidence="1 2">DB165</strain>
    </source>
</reference>
<accession>A0A4T2BV14</accession>
<dbReference type="AlphaFoldDB" id="A0A4T2BV14"/>